<accession>A0A150S8Q6</accession>
<protein>
    <submittedName>
        <fullName evidence="1">Uncharacterized protein</fullName>
    </submittedName>
</protein>
<sequence length="279" mass="30366">MAECERETERDPGERPGLVLRAFEHDGRYVLGFPLHVALTLCADPPSTCVRGLPLASWAGNAGAIGIRLIDPATGNVVLSHEPFPVVLPELGTSTFTLSPGACRRMLVDVSRFLPADLAPGRYDLVILYGAPSRLIESPVARVELAAPSAAEREELDRLEPELALVGSWGRWTNLRPRHGERIEPPRGSLDPLRFNRVLRYLMFGPEGLSDVDPALLDVLHGVYEPEFHALLAELYAARGDAARLAEQAAIIRTSYPGLAWWIDEIEAGRSAIAAARGG</sequence>
<name>A0A150S8Q6_SORCE</name>
<gene>
    <name evidence="1" type="ORF">BE17_41420</name>
</gene>
<proteinExistence type="predicted"/>
<organism evidence="1 2">
    <name type="scientific">Sorangium cellulosum</name>
    <name type="common">Polyangium cellulosum</name>
    <dbReference type="NCBI Taxonomy" id="56"/>
    <lineage>
        <taxon>Bacteria</taxon>
        <taxon>Pseudomonadati</taxon>
        <taxon>Myxococcota</taxon>
        <taxon>Polyangia</taxon>
        <taxon>Polyangiales</taxon>
        <taxon>Polyangiaceae</taxon>
        <taxon>Sorangium</taxon>
    </lineage>
</organism>
<evidence type="ECO:0000313" key="2">
    <source>
        <dbReference type="Proteomes" id="UP000075635"/>
    </source>
</evidence>
<dbReference type="EMBL" id="JEMB01001334">
    <property type="protein sequence ID" value="KYF88528.1"/>
    <property type="molecule type" value="Genomic_DNA"/>
</dbReference>
<dbReference type="Proteomes" id="UP000075635">
    <property type="component" value="Unassembled WGS sequence"/>
</dbReference>
<comment type="caution">
    <text evidence="1">The sequence shown here is derived from an EMBL/GenBank/DDBJ whole genome shotgun (WGS) entry which is preliminary data.</text>
</comment>
<evidence type="ECO:0000313" key="1">
    <source>
        <dbReference type="EMBL" id="KYF88528.1"/>
    </source>
</evidence>
<reference evidence="1 2" key="1">
    <citation type="submission" date="2014-02" db="EMBL/GenBank/DDBJ databases">
        <title>The small core and large imbalanced accessory genome model reveals a collaborative survival strategy of Sorangium cellulosum strains in nature.</title>
        <authorList>
            <person name="Han K."/>
            <person name="Peng R."/>
            <person name="Blom J."/>
            <person name="Li Y.-Z."/>
        </authorList>
    </citation>
    <scope>NUCLEOTIDE SEQUENCE [LARGE SCALE GENOMIC DNA]</scope>
    <source>
        <strain evidence="1 2">So0011-07</strain>
    </source>
</reference>
<dbReference type="AlphaFoldDB" id="A0A150S8Q6"/>